<comment type="subcellular location">
    <subcellularLocation>
        <location evidence="1 8">Cytoplasm</location>
    </subcellularLocation>
</comment>
<evidence type="ECO:0000256" key="5">
    <source>
        <dbReference type="ARBA" id="ARBA00022679"/>
    </source>
</evidence>
<evidence type="ECO:0000256" key="1">
    <source>
        <dbReference type="ARBA" id="ARBA00004496"/>
    </source>
</evidence>
<dbReference type="Gene3D" id="3.60.70.12">
    <property type="entry name" value="L-amino peptidase D-ALA esterase/amidase"/>
    <property type="match status" value="1"/>
</dbReference>
<keyword evidence="5 8" id="KW-0808">Transferase</keyword>
<comment type="caution">
    <text evidence="9">The sequence shown here is derived from an EMBL/GenBank/DDBJ whole genome shotgun (WGS) entry which is preliminary data.</text>
</comment>
<feature type="site" description="Involved in the stabilization of negative charge on the oxyanion by the formation of the oxyanion hole" evidence="8">
    <location>
        <position position="127"/>
    </location>
</feature>
<evidence type="ECO:0000256" key="8">
    <source>
        <dbReference type="HAMAP-Rule" id="MF_01106"/>
    </source>
</evidence>
<evidence type="ECO:0000313" key="9">
    <source>
        <dbReference type="EMBL" id="GGG45013.1"/>
    </source>
</evidence>
<dbReference type="Pfam" id="PF01960">
    <property type="entry name" value="ArgJ"/>
    <property type="match status" value="1"/>
</dbReference>
<dbReference type="InterPro" id="IPR002813">
    <property type="entry name" value="Arg_biosynth_ArgJ"/>
</dbReference>
<dbReference type="SUPFAM" id="SSF56266">
    <property type="entry name" value="DmpA/ArgJ-like"/>
    <property type="match status" value="1"/>
</dbReference>
<feature type="binding site" evidence="8">
    <location>
        <position position="188"/>
    </location>
    <ligand>
        <name>substrate</name>
    </ligand>
</feature>
<dbReference type="InterPro" id="IPR042195">
    <property type="entry name" value="ArgJ_beta_C"/>
</dbReference>
<feature type="binding site" evidence="8">
    <location>
        <position position="279"/>
    </location>
    <ligand>
        <name>substrate</name>
    </ligand>
</feature>
<dbReference type="InterPro" id="IPR016117">
    <property type="entry name" value="ArgJ-like_dom_sf"/>
</dbReference>
<sequence length="404" mass="41579">MRTYPSQNPAGTLTVDTGRGVTAPRGFVAGATTAGFKASGTPDLALVANEGPHHAVAAVYTTNRVSAAPVQWSKATTADGRAAAVVLNSGGANACTGPQGFQAAHRTAELVGEALGIGAGDVVVCSTGLIGVQLPMDVMERGIPAVVRALADDDAAGAAAAQAIMTTDTVAKQASYVRDGWTVGGMAKGAGMLAPGLATMLVVLTTDADMSSDALQWALDDAVKLTFNRTDSDGCMSTNDTVVLLGSGASGIKPDEFEFSQAVTAVCHSLAQQLITDAEGASHDIEITTVNAQTEKQAEDVSRTVARSNLFKTAIFGNDPNWGRVLSAVGTTDARFDADRLDVTINGVMVCRNGMIGDPREGVDLAADRKVTVLIDLKAGDADATVWTNDLTHDYVEENSAYSS</sequence>
<dbReference type="HAMAP" id="MF_01106">
    <property type="entry name" value="ArgJ"/>
    <property type="match status" value="1"/>
</dbReference>
<keyword evidence="4 8" id="KW-0963">Cytoplasm</keyword>
<dbReference type="GO" id="GO:0006592">
    <property type="term" value="P:ornithine biosynthetic process"/>
    <property type="evidence" value="ECO:0007669"/>
    <property type="project" value="TreeGrafter"/>
</dbReference>
<keyword evidence="7 8" id="KW-0012">Acyltransferase</keyword>
<dbReference type="AlphaFoldDB" id="A0A917GH68"/>
<comment type="function">
    <text evidence="8">Catalyzes two activities which are involved in the cyclic version of arginine biosynthesis: the synthesis of N-acetylglutamate from glutamate and acetyl-CoA as the acetyl donor, and of ornithine by transacetylation between N(2)-acetylornithine and glutamate.</text>
</comment>
<dbReference type="RefSeq" id="WP_188534147.1">
    <property type="nucleotide sequence ID" value="NZ_BMEQ01000001.1"/>
</dbReference>
<gene>
    <name evidence="8 9" type="primary">argJ</name>
    <name evidence="9" type="ORF">GCM10011374_04200</name>
</gene>
<dbReference type="NCBIfam" id="TIGR00120">
    <property type="entry name" value="ArgJ"/>
    <property type="match status" value="1"/>
</dbReference>
<keyword evidence="6 8" id="KW-0068">Autocatalytic cleavage</keyword>
<feature type="chain" id="PRO_5038191201" description="Arginine biosynthesis bifunctional protein ArgJ beta chain" evidence="8">
    <location>
        <begin position="199"/>
        <end position="404"/>
    </location>
</feature>
<reference evidence="9" key="2">
    <citation type="submission" date="2020-09" db="EMBL/GenBank/DDBJ databases">
        <authorList>
            <person name="Sun Q."/>
            <person name="Zhou Y."/>
        </authorList>
    </citation>
    <scope>NUCLEOTIDE SEQUENCE</scope>
    <source>
        <strain evidence="9">CGMCC 1.12187</strain>
    </source>
</reference>
<comment type="pathway">
    <text evidence="8">Amino-acid biosynthesis; L-arginine biosynthesis; L-ornithine and N-acetyl-L-glutamate from L-glutamate and N(2)-acetyl-L-ornithine (cyclic): step 1/1.</text>
</comment>
<feature type="binding site" evidence="8">
    <location>
        <position position="404"/>
    </location>
    <ligand>
        <name>substrate</name>
    </ligand>
</feature>
<dbReference type="EMBL" id="BMEQ01000001">
    <property type="protein sequence ID" value="GGG45013.1"/>
    <property type="molecule type" value="Genomic_DNA"/>
</dbReference>
<dbReference type="GO" id="GO:0005737">
    <property type="term" value="C:cytoplasm"/>
    <property type="evidence" value="ECO:0007669"/>
    <property type="project" value="UniProtKB-SubCell"/>
</dbReference>
<keyword evidence="8" id="KW-0028">Amino-acid biosynthesis</keyword>
<protein>
    <recommendedName>
        <fullName evidence="8">Arginine biosynthesis bifunctional protein ArgJ</fullName>
    </recommendedName>
    <domain>
        <recommendedName>
            <fullName evidence="8">Glutamate N-acetyltransferase</fullName>
            <ecNumber evidence="8">2.3.1.35</ecNumber>
        </recommendedName>
        <alternativeName>
            <fullName evidence="8">Ornithine acetyltransferase</fullName>
            <shortName evidence="8">OATase</shortName>
        </alternativeName>
        <alternativeName>
            <fullName evidence="8">Ornithine transacetylase</fullName>
        </alternativeName>
    </domain>
    <domain>
        <recommendedName>
            <fullName evidence="8">Amino-acid acetyltransferase</fullName>
            <ecNumber evidence="8">2.3.1.1</ecNumber>
        </recommendedName>
        <alternativeName>
            <fullName evidence="8">N-acetylglutamate synthase</fullName>
            <shortName evidence="8">AGSase</shortName>
        </alternativeName>
    </domain>
    <component>
        <recommendedName>
            <fullName evidence="8">Arginine biosynthesis bifunctional protein ArgJ alpha chain</fullName>
        </recommendedName>
    </component>
    <component>
        <recommendedName>
            <fullName evidence="8">Arginine biosynthesis bifunctional protein ArgJ beta chain</fullName>
        </recommendedName>
    </component>
</protein>
<dbReference type="GO" id="GO:0004042">
    <property type="term" value="F:L-glutamate N-acetyltransferase activity"/>
    <property type="evidence" value="ECO:0007669"/>
    <property type="project" value="UniProtKB-UniRule"/>
</dbReference>
<feature type="site" description="Cleavage; by autolysis" evidence="8">
    <location>
        <begin position="198"/>
        <end position="199"/>
    </location>
</feature>
<keyword evidence="8" id="KW-0511">Multifunctional enzyme</keyword>
<dbReference type="CDD" id="cd02152">
    <property type="entry name" value="OAT"/>
    <property type="match status" value="1"/>
</dbReference>
<organism evidence="9 10">
    <name type="scientific">Kocuria dechangensis</name>
    <dbReference type="NCBI Taxonomy" id="1176249"/>
    <lineage>
        <taxon>Bacteria</taxon>
        <taxon>Bacillati</taxon>
        <taxon>Actinomycetota</taxon>
        <taxon>Actinomycetes</taxon>
        <taxon>Micrococcales</taxon>
        <taxon>Micrococcaceae</taxon>
        <taxon>Kocuria</taxon>
    </lineage>
</organism>
<comment type="catalytic activity">
    <reaction evidence="8">
        <text>L-glutamate + acetyl-CoA = N-acetyl-L-glutamate + CoA + H(+)</text>
        <dbReference type="Rhea" id="RHEA:24292"/>
        <dbReference type="ChEBI" id="CHEBI:15378"/>
        <dbReference type="ChEBI" id="CHEBI:29985"/>
        <dbReference type="ChEBI" id="CHEBI:44337"/>
        <dbReference type="ChEBI" id="CHEBI:57287"/>
        <dbReference type="ChEBI" id="CHEBI:57288"/>
        <dbReference type="EC" id="2.3.1.1"/>
    </reaction>
</comment>
<evidence type="ECO:0000313" key="10">
    <source>
        <dbReference type="Proteomes" id="UP000638848"/>
    </source>
</evidence>
<dbReference type="EC" id="2.3.1.35" evidence="8"/>
<dbReference type="Gene3D" id="3.10.20.340">
    <property type="entry name" value="ArgJ beta chain, C-terminal domain"/>
    <property type="match status" value="1"/>
</dbReference>
<dbReference type="PANTHER" id="PTHR23100">
    <property type="entry name" value="ARGININE BIOSYNTHESIS BIFUNCTIONAL PROTEIN ARGJ"/>
    <property type="match status" value="1"/>
</dbReference>
<feature type="active site" description="Nucleophile" evidence="8">
    <location>
        <position position="199"/>
    </location>
</feature>
<reference evidence="9" key="1">
    <citation type="journal article" date="2014" name="Int. J. Syst. Evol. Microbiol.">
        <title>Complete genome sequence of Corynebacterium casei LMG S-19264T (=DSM 44701T), isolated from a smear-ripened cheese.</title>
        <authorList>
            <consortium name="US DOE Joint Genome Institute (JGI-PGF)"/>
            <person name="Walter F."/>
            <person name="Albersmeier A."/>
            <person name="Kalinowski J."/>
            <person name="Ruckert C."/>
        </authorList>
    </citation>
    <scope>NUCLEOTIDE SEQUENCE</scope>
    <source>
        <strain evidence="9">CGMCC 1.12187</strain>
    </source>
</reference>
<feature type="binding site" evidence="8">
    <location>
        <position position="199"/>
    </location>
    <ligand>
        <name>substrate</name>
    </ligand>
</feature>
<dbReference type="NCBIfam" id="NF003802">
    <property type="entry name" value="PRK05388.1"/>
    <property type="match status" value="1"/>
</dbReference>
<comment type="catalytic activity">
    <reaction evidence="8">
        <text>N(2)-acetyl-L-ornithine + L-glutamate = N-acetyl-L-glutamate + L-ornithine</text>
        <dbReference type="Rhea" id="RHEA:15349"/>
        <dbReference type="ChEBI" id="CHEBI:29985"/>
        <dbReference type="ChEBI" id="CHEBI:44337"/>
        <dbReference type="ChEBI" id="CHEBI:46911"/>
        <dbReference type="ChEBI" id="CHEBI:57805"/>
        <dbReference type="EC" id="2.3.1.35"/>
    </reaction>
</comment>
<dbReference type="FunFam" id="3.10.20.340:FF:000003">
    <property type="entry name" value="Arginine biosynthesis bifunctional protein ArgJ"/>
    <property type="match status" value="1"/>
</dbReference>
<feature type="chain" id="PRO_5038191200" description="Arginine biosynthesis bifunctional protein ArgJ alpha chain" evidence="8">
    <location>
        <begin position="1"/>
        <end position="198"/>
    </location>
</feature>
<name>A0A917GH68_9MICC</name>
<evidence type="ECO:0000256" key="4">
    <source>
        <dbReference type="ARBA" id="ARBA00022490"/>
    </source>
</evidence>
<evidence type="ECO:0000256" key="3">
    <source>
        <dbReference type="ARBA" id="ARBA00011475"/>
    </source>
</evidence>
<evidence type="ECO:0000256" key="6">
    <source>
        <dbReference type="ARBA" id="ARBA00022813"/>
    </source>
</evidence>
<evidence type="ECO:0000256" key="7">
    <source>
        <dbReference type="ARBA" id="ARBA00023315"/>
    </source>
</evidence>
<evidence type="ECO:0000256" key="2">
    <source>
        <dbReference type="ARBA" id="ARBA00006774"/>
    </source>
</evidence>
<comment type="similarity">
    <text evidence="2 8">Belongs to the ArgJ family.</text>
</comment>
<comment type="subunit">
    <text evidence="3 8">Heterotetramer of two alpha and two beta chains.</text>
</comment>
<accession>A0A917GH68</accession>
<dbReference type="EC" id="2.3.1.1" evidence="8"/>
<dbReference type="PANTHER" id="PTHR23100:SF0">
    <property type="entry name" value="ARGININE BIOSYNTHESIS BIFUNCTIONAL PROTEIN ARGJ, MITOCHONDRIAL"/>
    <property type="match status" value="1"/>
</dbReference>
<keyword evidence="8" id="KW-0055">Arginine biosynthesis</keyword>
<dbReference type="Proteomes" id="UP000638848">
    <property type="component" value="Unassembled WGS sequence"/>
</dbReference>
<feature type="binding site" evidence="8">
    <location>
        <position position="166"/>
    </location>
    <ligand>
        <name>substrate</name>
    </ligand>
</feature>
<feature type="binding site" evidence="8">
    <location>
        <position position="399"/>
    </location>
    <ligand>
        <name>substrate</name>
    </ligand>
</feature>
<keyword evidence="10" id="KW-1185">Reference proteome</keyword>
<dbReference type="GO" id="GO:0006526">
    <property type="term" value="P:L-arginine biosynthetic process"/>
    <property type="evidence" value="ECO:0007669"/>
    <property type="project" value="UniProtKB-UniRule"/>
</dbReference>
<proteinExistence type="inferred from homology"/>
<dbReference type="GO" id="GO:0004358">
    <property type="term" value="F:L-glutamate N-acetyltransferase activity, acting on acetyl-L-ornithine as donor"/>
    <property type="evidence" value="ECO:0007669"/>
    <property type="project" value="UniProtKB-UniRule"/>
</dbReference>
<comment type="pathway">
    <text evidence="8">Amino-acid biosynthesis; L-arginine biosynthesis; N(2)-acetyl-L-ornithine from L-glutamate: step 1/4.</text>
</comment>
<feature type="site" description="Involved in the stabilization of negative charge on the oxyanion by the formation of the oxyanion hole" evidence="8">
    <location>
        <position position="128"/>
    </location>
</feature>